<keyword evidence="2" id="KW-0479">Metal-binding</keyword>
<evidence type="ECO:0000256" key="6">
    <source>
        <dbReference type="SAM" id="MobiDB-lite"/>
    </source>
</evidence>
<sequence length="1502" mass="167203">MALSTNPDISAALFSTTSTASSDLDTATGFNRSDDTTEANVDISSTAHSGYEGIDWNRLPGYLASKQRRRQRTGWVWEHGYDIEKDSSGHRFWLCKECHQTKAAITHMYDAASTSQANGHMEDVHRINRGGKMSPRRKKQRTLFDMVGLDARQGKDQAVMNAFITSFDPLRFQRLLIRWVACDNVPFNTLESPYFRELMEYANSAIIESGSLPTHNTMREWIVRTFNRHKGVVTELLGRSLSRINVSFDVWTSRKFTSLLGLTVHFLDDEGKFRTFLLGLPQIEGRHCGENLAGRVSEIIYEYGFEGRVGYFVTDNAESNDTCLEELATELGFNKQHHRLRCCGHIINLVARSILFGTDADAFEEDCQADKELQDEMRLWRAKGPIGKLHNIVHWVQRSGQRIDKLHKLQSIENTALGLEDRSTYDVITDKATRWNSSEAMMERGYQLRNPLDSLVQAEVTEWDQYVAMRTGGGTRPMPKRSRKKPAIVDDKMSSEDWAVIAEYLAILKPLKIATKRLEGRPEEGMHLEDSKLQHEHDEEPYLRIGCNLGWMKLDKYYTLTEDSPVYLASLVLHPAFRWPSVESQWADHPDWLERGKIAVRELWEEYRKLPVEQDTIPEQPTAARKTTDLDDFMASVRKLSTQRAPSAPPTRDEYAEWLSTSDPGDCLVDNPIQYWLLRRRQYPRLSRMAIDLFSVPAMSSEPERIFSLAGQMVTPPRKRLQADIVGAARLDLAPASEKSRLRDDIVELGGQLKELEINYEAGAQDEEKAYNQALQEIVDTLCYELLEIIGPTKIESYLHSTSGEDSARQDSNNVAVTCQPHDTTLQGIVAREVYVSKGMPEDRYLSSTTTPAGNKRKRTSPESIGRKRRQAEKGDHRTDFDSSIISSTVTRSSQRRTRHRHRRYGDNRSTNGEDFEGITNPDAGSVYLAFWGKSKDWLAVLLLPMQNLPSVGISGSIESLGLAEVLPKCYCNEQGNFSWAEGYNDGESLVTEREFPVMYFDGQNFPAKSAVGWVSARDLRHFDATNKNSLVPHIQSVRKFLKARAEKRSPEQGVDGSKSEAPDATERSSIVANNNPLTPLKVPRQLHRTQMPVPDQDQEESSPLPATQPVSPSDHVTPYGSPTQRQSLSDLRSEEEQQRQLDLGDVAIVCHELRRQLDEPCNLSKPASTNALSNATQEIRHDADLVVIHCNERANGATAPGENMRAGVFGLSGSEQALGDAVCPSHPPPKESFPVEPMSEPLKTPEFQATETSLSSPSIPNASSAAPTQPAPLCVPQQHAQLEMGGPHSNQPTINATCPTIEEGQQAHQAPNVVKSRNETSDVVVGMPHLRPVPCDAGHPYISHTGALYNFEASKSVLVLPPISSMLGQGVNSHLSQEPFNQAPPLTDRPTSFPAPSVRVTTSAPSPSLPPPLLRTQPLSTTLTTQSSAIQASSSQGSTTQHAPALPPQGQSCDSFHTRVGSSSTTPDQHHLTSSAGPTSDSLDGCNTQVSYRLDVTLPKG</sequence>
<dbReference type="VEuPathDB" id="FungiDB:FOMG_17495"/>
<dbReference type="GO" id="GO:0008270">
    <property type="term" value="F:zinc ion binding"/>
    <property type="evidence" value="ECO:0007669"/>
    <property type="project" value="UniProtKB-KW"/>
</dbReference>
<feature type="compositionally biased region" description="Polar residues" evidence="6">
    <location>
        <begin position="1068"/>
        <end position="1078"/>
    </location>
</feature>
<organism evidence="8 9">
    <name type="scientific">Fusarium oxysporum</name>
    <name type="common">Fusarium vascular wilt</name>
    <dbReference type="NCBI Taxonomy" id="5507"/>
    <lineage>
        <taxon>Eukaryota</taxon>
        <taxon>Fungi</taxon>
        <taxon>Dikarya</taxon>
        <taxon>Ascomycota</taxon>
        <taxon>Pezizomycotina</taxon>
        <taxon>Sordariomycetes</taxon>
        <taxon>Hypocreomycetidae</taxon>
        <taxon>Hypocreales</taxon>
        <taxon>Nectriaceae</taxon>
        <taxon>Fusarium</taxon>
        <taxon>Fusarium oxysporum species complex</taxon>
    </lineage>
</organism>
<evidence type="ECO:0000256" key="1">
    <source>
        <dbReference type="ARBA" id="ARBA00004123"/>
    </source>
</evidence>
<evidence type="ECO:0000259" key="7">
    <source>
        <dbReference type="Pfam" id="PF05699"/>
    </source>
</evidence>
<dbReference type="VEuPathDB" id="FungiDB:FOMG_19031"/>
<dbReference type="VEuPathDB" id="FungiDB:FOC1_g10001633"/>
<dbReference type="VEuPathDB" id="FungiDB:FOXG_14242"/>
<gene>
    <name evidence="8" type="ORF">BFJ69_g16512</name>
</gene>
<reference evidence="8 9" key="1">
    <citation type="journal article" date="2018" name="Sci. Rep.">
        <title>Characterisation of pathogen-specific regions and novel effector candidates in Fusarium oxysporum f. sp. cepae.</title>
        <authorList>
            <person name="Armitage A.D."/>
            <person name="Taylor A."/>
            <person name="Sobczyk M.K."/>
            <person name="Baxter L."/>
            <person name="Greenfield B.P."/>
            <person name="Bates H.J."/>
            <person name="Wilson F."/>
            <person name="Jackson A.C."/>
            <person name="Ott S."/>
            <person name="Harrison R.J."/>
            <person name="Clarkson J.P."/>
        </authorList>
    </citation>
    <scope>NUCLEOTIDE SEQUENCE [LARGE SCALE GENOMIC DNA]</scope>
    <source>
        <strain evidence="8 9">Fo_A13</strain>
    </source>
</reference>
<feature type="compositionally biased region" description="Basic and acidic residues" evidence="6">
    <location>
        <begin position="872"/>
        <end position="881"/>
    </location>
</feature>
<dbReference type="Proteomes" id="UP000285084">
    <property type="component" value="Unassembled WGS sequence"/>
</dbReference>
<dbReference type="VEuPathDB" id="FungiDB:HZS61_008881"/>
<comment type="subcellular location">
    <subcellularLocation>
        <location evidence="1">Nucleus</location>
    </subcellularLocation>
</comment>
<dbReference type="VEuPathDB" id="FungiDB:FOC4_g10001498"/>
<feature type="region of interest" description="Disordered" evidence="6">
    <location>
        <begin position="1375"/>
        <end position="1488"/>
    </location>
</feature>
<feature type="compositionally biased region" description="Polar residues" evidence="6">
    <location>
        <begin position="1121"/>
        <end position="1131"/>
    </location>
</feature>
<feature type="compositionally biased region" description="Low complexity" evidence="6">
    <location>
        <begin position="883"/>
        <end position="893"/>
    </location>
</feature>
<dbReference type="PANTHER" id="PTHR46481:SF10">
    <property type="entry name" value="ZINC FINGER BED DOMAIN-CONTAINING PROTEIN 39"/>
    <property type="match status" value="1"/>
</dbReference>
<feature type="compositionally biased region" description="Low complexity" evidence="6">
    <location>
        <begin position="1415"/>
        <end position="1442"/>
    </location>
</feature>
<accession>A0A420MAY6</accession>
<keyword evidence="4" id="KW-0862">Zinc</keyword>
<dbReference type="PANTHER" id="PTHR46481">
    <property type="entry name" value="ZINC FINGER BED DOMAIN-CONTAINING PROTEIN 4"/>
    <property type="match status" value="1"/>
</dbReference>
<dbReference type="GO" id="GO:0046983">
    <property type="term" value="F:protein dimerization activity"/>
    <property type="evidence" value="ECO:0007669"/>
    <property type="project" value="InterPro"/>
</dbReference>
<dbReference type="Pfam" id="PF05699">
    <property type="entry name" value="Dimer_Tnp_hAT"/>
    <property type="match status" value="1"/>
</dbReference>
<evidence type="ECO:0000256" key="3">
    <source>
        <dbReference type="ARBA" id="ARBA00022771"/>
    </source>
</evidence>
<feature type="domain" description="HAT C-terminal dimerisation" evidence="7">
    <location>
        <begin position="671"/>
        <end position="728"/>
    </location>
</feature>
<feature type="region of interest" description="Disordered" evidence="6">
    <location>
        <begin position="1221"/>
        <end position="1272"/>
    </location>
</feature>
<evidence type="ECO:0000313" key="8">
    <source>
        <dbReference type="EMBL" id="RKK65005.1"/>
    </source>
</evidence>
<dbReference type="VEuPathDB" id="FungiDB:FOC1_g10001603"/>
<evidence type="ECO:0000256" key="2">
    <source>
        <dbReference type="ARBA" id="ARBA00022723"/>
    </source>
</evidence>
<feature type="compositionally biased region" description="Basic residues" evidence="6">
    <location>
        <begin position="894"/>
        <end position="904"/>
    </location>
</feature>
<dbReference type="VEuPathDB" id="FungiDB:FOC4_g10005203"/>
<dbReference type="VEuPathDB" id="FungiDB:HZS61_005299"/>
<proteinExistence type="predicted"/>
<dbReference type="VEuPathDB" id="FungiDB:FOXG_22203"/>
<feature type="compositionally biased region" description="Low complexity" evidence="6">
    <location>
        <begin position="1254"/>
        <end position="1268"/>
    </location>
</feature>
<evidence type="ECO:0000256" key="5">
    <source>
        <dbReference type="ARBA" id="ARBA00023242"/>
    </source>
</evidence>
<feature type="compositionally biased region" description="Polar residues" evidence="6">
    <location>
        <begin position="1450"/>
        <end position="1488"/>
    </location>
</feature>
<keyword evidence="5" id="KW-0539">Nucleus</keyword>
<dbReference type="InterPro" id="IPR052035">
    <property type="entry name" value="ZnF_BED_domain_contain"/>
</dbReference>
<feature type="region of interest" description="Disordered" evidence="6">
    <location>
        <begin position="841"/>
        <end position="918"/>
    </location>
</feature>
<dbReference type="InterPro" id="IPR012337">
    <property type="entry name" value="RNaseH-like_sf"/>
</dbReference>
<comment type="caution">
    <text evidence="8">The sequence shown here is derived from an EMBL/GenBank/DDBJ whole genome shotgun (WGS) entry which is preliminary data.</text>
</comment>
<name>A0A420MAY6_FUSOX</name>
<dbReference type="VEuPathDB" id="FungiDB:FOZG_18472"/>
<dbReference type="EMBL" id="MRCX01000471">
    <property type="protein sequence ID" value="RKK65005.1"/>
    <property type="molecule type" value="Genomic_DNA"/>
</dbReference>
<protein>
    <recommendedName>
        <fullName evidence="7">HAT C-terminal dimerisation domain-containing protein</fullName>
    </recommendedName>
</protein>
<dbReference type="VEuPathDB" id="FungiDB:FOC4_g10000198"/>
<dbReference type="InterPro" id="IPR008906">
    <property type="entry name" value="HATC_C_dom"/>
</dbReference>
<feature type="region of interest" description="Disordered" evidence="6">
    <location>
        <begin position="1045"/>
        <end position="1140"/>
    </location>
</feature>
<feature type="compositionally biased region" description="Basic and acidic residues" evidence="6">
    <location>
        <begin position="1058"/>
        <end position="1067"/>
    </location>
</feature>
<evidence type="ECO:0000313" key="9">
    <source>
        <dbReference type="Proteomes" id="UP000285084"/>
    </source>
</evidence>
<evidence type="ECO:0000256" key="4">
    <source>
        <dbReference type="ARBA" id="ARBA00022833"/>
    </source>
</evidence>
<keyword evidence="3" id="KW-0863">Zinc-finger</keyword>
<dbReference type="VEuPathDB" id="FungiDB:FOIG_10281"/>
<dbReference type="VEuPathDB" id="FungiDB:FOC1_g10000975"/>
<dbReference type="GO" id="GO:0005634">
    <property type="term" value="C:nucleus"/>
    <property type="evidence" value="ECO:0007669"/>
    <property type="project" value="UniProtKB-SubCell"/>
</dbReference>
<dbReference type="SUPFAM" id="SSF53098">
    <property type="entry name" value="Ribonuclease H-like"/>
    <property type="match status" value="1"/>
</dbReference>